<sequence>MLLKTYEEIKSASLLKWLSIVSDLATILGVSVATLVAGPFLGNLSGLGFDTAEFLWAVFFYFVYILALVGSSLFFIRLTVNYFKNSIFSGAISLSVLVLSWAIWFSFSDSLESYFGTLTGSRYMLVAKPQLAIDKFENIEIKEEGSSTFIKGKVALNSGYVPSDYVVSLYSMNTDTGEYEYRYVGLNKTSSNINADGWFSLPKVKVDSQGLQKSYLAIYRLSDEGKYMGTVFPNKLTQVPSASMERLGAVVERLDKWLTNN</sequence>
<keyword evidence="1" id="KW-0472">Membrane</keyword>
<reference evidence="2 3" key="1">
    <citation type="submission" date="2019-04" db="EMBL/GenBank/DDBJ databases">
        <title>A reverse ecology approach based on a biological definition of microbial populations.</title>
        <authorList>
            <person name="Arevalo P."/>
            <person name="Vaninsberghe D."/>
            <person name="Elsherbini J."/>
            <person name="Gore J."/>
            <person name="Polz M."/>
        </authorList>
    </citation>
    <scope>NUCLEOTIDE SEQUENCE [LARGE SCALE GENOMIC DNA]</scope>
    <source>
        <strain evidence="2 3">10N.261.46.F4</strain>
    </source>
</reference>
<evidence type="ECO:0000256" key="1">
    <source>
        <dbReference type="SAM" id="Phobius"/>
    </source>
</evidence>
<gene>
    <name evidence="2" type="ORF">FCV50_12940</name>
</gene>
<feature type="transmembrane region" description="Helical" evidence="1">
    <location>
        <begin position="87"/>
        <end position="107"/>
    </location>
</feature>
<keyword evidence="1" id="KW-1133">Transmembrane helix</keyword>
<dbReference type="EMBL" id="SYUV01000043">
    <property type="protein sequence ID" value="TKF30875.1"/>
    <property type="molecule type" value="Genomic_DNA"/>
</dbReference>
<name>A0A4U1Z8U0_9VIBR</name>
<proteinExistence type="predicted"/>
<keyword evidence="1" id="KW-0812">Transmembrane</keyword>
<evidence type="ECO:0000313" key="3">
    <source>
        <dbReference type="Proteomes" id="UP000307574"/>
    </source>
</evidence>
<comment type="caution">
    <text evidence="2">The sequence shown here is derived from an EMBL/GenBank/DDBJ whole genome shotgun (WGS) entry which is preliminary data.</text>
</comment>
<protein>
    <submittedName>
        <fullName evidence="2">Uncharacterized protein</fullName>
    </submittedName>
</protein>
<dbReference type="RefSeq" id="WP_136980523.1">
    <property type="nucleotide sequence ID" value="NZ_SYUV01000043.1"/>
</dbReference>
<organism evidence="2 3">
    <name type="scientific">Vibrio kanaloae</name>
    <dbReference type="NCBI Taxonomy" id="170673"/>
    <lineage>
        <taxon>Bacteria</taxon>
        <taxon>Pseudomonadati</taxon>
        <taxon>Pseudomonadota</taxon>
        <taxon>Gammaproteobacteria</taxon>
        <taxon>Vibrionales</taxon>
        <taxon>Vibrionaceae</taxon>
        <taxon>Vibrio</taxon>
    </lineage>
</organism>
<feature type="transmembrane region" description="Helical" evidence="1">
    <location>
        <begin position="20"/>
        <end position="42"/>
    </location>
</feature>
<accession>A0A4U1Z8U0</accession>
<dbReference type="AlphaFoldDB" id="A0A4U1Z8U0"/>
<feature type="transmembrane region" description="Helical" evidence="1">
    <location>
        <begin position="54"/>
        <end position="75"/>
    </location>
</feature>
<evidence type="ECO:0000313" key="2">
    <source>
        <dbReference type="EMBL" id="TKF30875.1"/>
    </source>
</evidence>
<dbReference type="Proteomes" id="UP000307574">
    <property type="component" value="Unassembled WGS sequence"/>
</dbReference>